<accession>A0A6V7HJM8</accession>
<sequence length="233" mass="27442">SPTDARTQYHKRKPNDLAINATRLWQTVVFELPTNMHTPIRNHADQPRNPNYERDIIYVTKFLKWILNSLGIWPAVLKGIDEFLSKIAIGLYNLILFLCVMQCVLHMVLEQKDPVIKLKILGLVCYCFISMMKYWALTARRTKIVYCMEQLYADWKQVEFQRDRELMLKYGKIGRKLTVYSVVFMYSGGMCYVTIMQYAFGSYVDEFNRTMKLLVYPTYSALYDVQKSPAHEI</sequence>
<organism evidence="2 3">
    <name type="scientific">Heterotrigona itama</name>
    <dbReference type="NCBI Taxonomy" id="395501"/>
    <lineage>
        <taxon>Eukaryota</taxon>
        <taxon>Metazoa</taxon>
        <taxon>Ecdysozoa</taxon>
        <taxon>Arthropoda</taxon>
        <taxon>Hexapoda</taxon>
        <taxon>Insecta</taxon>
        <taxon>Pterygota</taxon>
        <taxon>Neoptera</taxon>
        <taxon>Endopterygota</taxon>
        <taxon>Hymenoptera</taxon>
        <taxon>Apocrita</taxon>
        <taxon>Aculeata</taxon>
        <taxon>Apoidea</taxon>
        <taxon>Anthophila</taxon>
        <taxon>Apidae</taxon>
        <taxon>Heterotrigona</taxon>
    </lineage>
</organism>
<keyword evidence="1" id="KW-0472">Membrane</keyword>
<proteinExistence type="predicted"/>
<keyword evidence="1" id="KW-1133">Transmembrane helix</keyword>
<evidence type="ECO:0000313" key="3">
    <source>
        <dbReference type="Proteomes" id="UP000752696"/>
    </source>
</evidence>
<protein>
    <recommendedName>
        <fullName evidence="4">Odorant receptor</fullName>
    </recommendedName>
</protein>
<dbReference type="OrthoDB" id="6617147at2759"/>
<gene>
    <name evidence="2" type="ORF">MHI_LOCUS960282</name>
</gene>
<feature type="transmembrane region" description="Helical" evidence="1">
    <location>
        <begin position="115"/>
        <end position="136"/>
    </location>
</feature>
<evidence type="ECO:0000256" key="1">
    <source>
        <dbReference type="SAM" id="Phobius"/>
    </source>
</evidence>
<evidence type="ECO:0008006" key="4">
    <source>
        <dbReference type="Google" id="ProtNLM"/>
    </source>
</evidence>
<evidence type="ECO:0000313" key="2">
    <source>
        <dbReference type="EMBL" id="CAD1480730.1"/>
    </source>
</evidence>
<feature type="transmembrane region" description="Helical" evidence="1">
    <location>
        <begin position="177"/>
        <end position="200"/>
    </location>
</feature>
<name>A0A6V7HJM8_9HYME</name>
<dbReference type="EMBL" id="CAJDYZ010012635">
    <property type="protein sequence ID" value="CAD1480730.1"/>
    <property type="molecule type" value="Genomic_DNA"/>
</dbReference>
<comment type="caution">
    <text evidence="2">The sequence shown here is derived from an EMBL/GenBank/DDBJ whole genome shotgun (WGS) entry which is preliminary data.</text>
</comment>
<dbReference type="AlphaFoldDB" id="A0A6V7HJM8"/>
<reference evidence="2" key="1">
    <citation type="submission" date="2020-07" db="EMBL/GenBank/DDBJ databases">
        <authorList>
            <person name="Nazaruddin N."/>
        </authorList>
    </citation>
    <scope>NUCLEOTIDE SEQUENCE</scope>
</reference>
<feature type="transmembrane region" description="Helical" evidence="1">
    <location>
        <begin position="89"/>
        <end position="109"/>
    </location>
</feature>
<keyword evidence="3" id="KW-1185">Reference proteome</keyword>
<dbReference type="Proteomes" id="UP000752696">
    <property type="component" value="Unassembled WGS sequence"/>
</dbReference>
<feature type="non-terminal residue" evidence="2">
    <location>
        <position position="233"/>
    </location>
</feature>
<feature type="non-terminal residue" evidence="2">
    <location>
        <position position="1"/>
    </location>
</feature>
<keyword evidence="1" id="KW-0812">Transmembrane</keyword>